<evidence type="ECO:0000313" key="2">
    <source>
        <dbReference type="EMBL" id="CAG9323089.1"/>
    </source>
</evidence>
<protein>
    <submittedName>
        <fullName evidence="2">Uncharacterized protein</fullName>
    </submittedName>
</protein>
<dbReference type="AlphaFoldDB" id="A0AAU9JFE0"/>
<sequence length="255" mass="29846">MDTTHHEGIEIEQKLNDIALEQVHSLAQMPGSDNDTWPSWPSSPHSNLERGMDEYLDKIFEDKQESQEESPTSPSNLKKKRGRRPLRPHDPIKKKTEEKDKYWLRAFRAHMKDLYPKISDQMSLEEQVFWNEHLGPNGKPEKGNRFLSYGKRYKNYLFTRPYFVTLFQEWFKENGKAELSKKCKPGSDLWFVFYDYATKDLLNYVPTGSSSIDGRESPLSCASPPGETQDELINEPMDFFMVDNESEDIIESFFN</sequence>
<evidence type="ECO:0000313" key="3">
    <source>
        <dbReference type="Proteomes" id="UP001162131"/>
    </source>
</evidence>
<comment type="caution">
    <text evidence="2">The sequence shown here is derived from an EMBL/GenBank/DDBJ whole genome shotgun (WGS) entry which is preliminary data.</text>
</comment>
<organism evidence="2 3">
    <name type="scientific">Blepharisma stoltei</name>
    <dbReference type="NCBI Taxonomy" id="1481888"/>
    <lineage>
        <taxon>Eukaryota</taxon>
        <taxon>Sar</taxon>
        <taxon>Alveolata</taxon>
        <taxon>Ciliophora</taxon>
        <taxon>Postciliodesmatophora</taxon>
        <taxon>Heterotrichea</taxon>
        <taxon>Heterotrichida</taxon>
        <taxon>Blepharismidae</taxon>
        <taxon>Blepharisma</taxon>
    </lineage>
</organism>
<feature type="compositionally biased region" description="Basic and acidic residues" evidence="1">
    <location>
        <begin position="47"/>
        <end position="66"/>
    </location>
</feature>
<keyword evidence="3" id="KW-1185">Reference proteome</keyword>
<accession>A0AAU9JFE0</accession>
<evidence type="ECO:0000256" key="1">
    <source>
        <dbReference type="SAM" id="MobiDB-lite"/>
    </source>
</evidence>
<gene>
    <name evidence="2" type="ORF">BSTOLATCC_MIC32991</name>
</gene>
<dbReference type="Proteomes" id="UP001162131">
    <property type="component" value="Unassembled WGS sequence"/>
</dbReference>
<feature type="region of interest" description="Disordered" evidence="1">
    <location>
        <begin position="24"/>
        <end position="94"/>
    </location>
</feature>
<name>A0AAU9JFE0_9CILI</name>
<reference evidence="2" key="1">
    <citation type="submission" date="2021-09" db="EMBL/GenBank/DDBJ databases">
        <authorList>
            <consortium name="AG Swart"/>
            <person name="Singh M."/>
            <person name="Singh A."/>
            <person name="Seah K."/>
            <person name="Emmerich C."/>
        </authorList>
    </citation>
    <scope>NUCLEOTIDE SEQUENCE</scope>
    <source>
        <strain evidence="2">ATCC30299</strain>
    </source>
</reference>
<feature type="compositionally biased region" description="Basic residues" evidence="1">
    <location>
        <begin position="77"/>
        <end position="86"/>
    </location>
</feature>
<dbReference type="EMBL" id="CAJZBQ010000033">
    <property type="protein sequence ID" value="CAG9323089.1"/>
    <property type="molecule type" value="Genomic_DNA"/>
</dbReference>
<proteinExistence type="predicted"/>
<feature type="compositionally biased region" description="Polar residues" evidence="1">
    <location>
        <begin position="31"/>
        <end position="46"/>
    </location>
</feature>